<dbReference type="GO" id="GO:0016485">
    <property type="term" value="P:protein processing"/>
    <property type="evidence" value="ECO:0007669"/>
    <property type="project" value="TreeGrafter"/>
</dbReference>
<dbReference type="SUPFAM" id="SSF55486">
    <property type="entry name" value="Metalloproteases ('zincins'), catalytic domain"/>
    <property type="match status" value="1"/>
</dbReference>
<comment type="cofactor">
    <cofactor evidence="1">
        <name>Zn(2+)</name>
        <dbReference type="ChEBI" id="CHEBI:29105"/>
    </cofactor>
</comment>
<evidence type="ECO:0000259" key="9">
    <source>
        <dbReference type="Pfam" id="PF05649"/>
    </source>
</evidence>
<feature type="domain" description="Peptidase M13 C-terminal" evidence="8">
    <location>
        <begin position="541"/>
        <end position="745"/>
    </location>
</feature>
<dbReference type="GO" id="GO:0046872">
    <property type="term" value="F:metal ion binding"/>
    <property type="evidence" value="ECO:0007669"/>
    <property type="project" value="UniProtKB-KW"/>
</dbReference>
<keyword evidence="5" id="KW-0378">Hydrolase</keyword>
<dbReference type="AlphaFoldDB" id="A0A131YH05"/>
<keyword evidence="6" id="KW-0862">Zinc</keyword>
<dbReference type="InterPro" id="IPR024079">
    <property type="entry name" value="MetalloPept_cat_dom_sf"/>
</dbReference>
<dbReference type="CDD" id="cd08662">
    <property type="entry name" value="M13"/>
    <property type="match status" value="1"/>
</dbReference>
<accession>A0A131YH05</accession>
<dbReference type="Gene3D" id="1.10.1380.10">
    <property type="entry name" value="Neutral endopeptidase , domain2"/>
    <property type="match status" value="1"/>
</dbReference>
<dbReference type="InterPro" id="IPR042089">
    <property type="entry name" value="Peptidase_M13_dom_2"/>
</dbReference>
<dbReference type="PRINTS" id="PR00786">
    <property type="entry name" value="NEPRILYSIN"/>
</dbReference>
<evidence type="ECO:0000256" key="7">
    <source>
        <dbReference type="ARBA" id="ARBA00023049"/>
    </source>
</evidence>
<evidence type="ECO:0000256" key="1">
    <source>
        <dbReference type="ARBA" id="ARBA00001947"/>
    </source>
</evidence>
<dbReference type="InterPro" id="IPR018497">
    <property type="entry name" value="Peptidase_M13_C"/>
</dbReference>
<evidence type="ECO:0000256" key="5">
    <source>
        <dbReference type="ARBA" id="ARBA00022801"/>
    </source>
</evidence>
<evidence type="ECO:0000313" key="10">
    <source>
        <dbReference type="EMBL" id="JAP78574.1"/>
    </source>
</evidence>
<evidence type="ECO:0000256" key="6">
    <source>
        <dbReference type="ARBA" id="ARBA00022833"/>
    </source>
</evidence>
<comment type="similarity">
    <text evidence="2">Belongs to the peptidase M13 family.</text>
</comment>
<dbReference type="GO" id="GO:0005886">
    <property type="term" value="C:plasma membrane"/>
    <property type="evidence" value="ECO:0007669"/>
    <property type="project" value="TreeGrafter"/>
</dbReference>
<evidence type="ECO:0000256" key="2">
    <source>
        <dbReference type="ARBA" id="ARBA00007357"/>
    </source>
</evidence>
<dbReference type="PANTHER" id="PTHR11733">
    <property type="entry name" value="ZINC METALLOPROTEASE FAMILY M13 NEPRILYSIN-RELATED"/>
    <property type="match status" value="1"/>
</dbReference>
<sequence>MSRGFIYQPTNFISSAKSSGAKTEAMHLTTAVVYLMAPTFSRLIPCSVSLAVPKGKAKNYTVCNTEVCMKRAQSLLKSINTSVDPCDDFFSYVCDGWIRDHPIPQTDTSFGTFEQTSENVQNELRGIIENITNVAEPQNVIERAATMYKACICEYYNETQLIPMVKDLLREWGFPIWPVMRPTELPYRNYTELLMATSLWPFFAVNVGQDLNDTDRFIIQLDEAPLPILSRQRFLNPNATEFNRRIVHAYLNLIATAVSVLNPNVTEYDAWMIAERIFVFEARLASMTDNPDERRNITALYQKITIGDLMDEVPNIPVLPCLNRTFSIVNITLNETEEVAIFGMSYFKKANDFFGCIYDLSDMYNLAGWRRIFQLLLLTSEKFATAWQQLLQIAYGVQKQKPHWQYCLGKVTGVMPFVIGRLYIEKNFNVSAKNDVEAMIKNITTTFKESLSSRPWMTGETKETALKKLQKMTNKIGFPPWILNDTIMESTFQYVQPFNISTPFFKIVLFFQENAAIWTLLLLRKKPDRKNSWLTAPTVVNAFYSPTTNEMVFPAGILRDSFYQHGLPPSVNYGAIGTVIGHEMIHGFDNTGKQFDEDGRLRNWWSNSTQKKFDAKSKCFIDQYSAVFSQLANRTLNGVNTLGENIADNGGLRMAFRTLDEQLKAFETPDVRLPGLEHYTSKHLFFISTAYVWCGSSRPGALRLQIEYDPHSPRRQRINVSLRNMRSFTTIFRCNKTNKMIFKPKSNETCVLW</sequence>
<organism evidence="10">
    <name type="scientific">Rhipicephalus appendiculatus</name>
    <name type="common">Brown ear tick</name>
    <dbReference type="NCBI Taxonomy" id="34631"/>
    <lineage>
        <taxon>Eukaryota</taxon>
        <taxon>Metazoa</taxon>
        <taxon>Ecdysozoa</taxon>
        <taxon>Arthropoda</taxon>
        <taxon>Chelicerata</taxon>
        <taxon>Arachnida</taxon>
        <taxon>Acari</taxon>
        <taxon>Parasitiformes</taxon>
        <taxon>Ixodida</taxon>
        <taxon>Ixodoidea</taxon>
        <taxon>Ixodidae</taxon>
        <taxon>Rhipicephalinae</taxon>
        <taxon>Rhipicephalus</taxon>
        <taxon>Rhipicephalus</taxon>
    </lineage>
</organism>
<name>A0A131YH05_RHIAP</name>
<keyword evidence="3" id="KW-0645">Protease</keyword>
<dbReference type="Pfam" id="PF01431">
    <property type="entry name" value="Peptidase_M13"/>
    <property type="match status" value="1"/>
</dbReference>
<dbReference type="GO" id="GO:0004222">
    <property type="term" value="F:metalloendopeptidase activity"/>
    <property type="evidence" value="ECO:0007669"/>
    <property type="project" value="InterPro"/>
</dbReference>
<feature type="domain" description="Peptidase M13 N-terminal" evidence="9">
    <location>
        <begin position="85"/>
        <end position="479"/>
    </location>
</feature>
<dbReference type="PROSITE" id="PS51885">
    <property type="entry name" value="NEPRILYSIN"/>
    <property type="match status" value="1"/>
</dbReference>
<keyword evidence="7" id="KW-0482">Metalloprotease</keyword>
<dbReference type="PANTHER" id="PTHR11733:SF237">
    <property type="entry name" value="NEPRILYSIN-LIKE 4"/>
    <property type="match status" value="1"/>
</dbReference>
<dbReference type="Gene3D" id="3.40.390.10">
    <property type="entry name" value="Collagenase (Catalytic Domain)"/>
    <property type="match status" value="1"/>
</dbReference>
<dbReference type="InterPro" id="IPR008753">
    <property type="entry name" value="Peptidase_M13_N"/>
</dbReference>
<keyword evidence="4" id="KW-0479">Metal-binding</keyword>
<protein>
    <submittedName>
        <fullName evidence="10">Gluzincin</fullName>
    </submittedName>
</protein>
<evidence type="ECO:0000256" key="3">
    <source>
        <dbReference type="ARBA" id="ARBA00022670"/>
    </source>
</evidence>
<dbReference type="EMBL" id="GEDV01009983">
    <property type="protein sequence ID" value="JAP78574.1"/>
    <property type="molecule type" value="Transcribed_RNA"/>
</dbReference>
<evidence type="ECO:0000256" key="4">
    <source>
        <dbReference type="ARBA" id="ARBA00022723"/>
    </source>
</evidence>
<dbReference type="InterPro" id="IPR000718">
    <property type="entry name" value="Peptidase_M13"/>
</dbReference>
<evidence type="ECO:0000259" key="8">
    <source>
        <dbReference type="Pfam" id="PF01431"/>
    </source>
</evidence>
<reference evidence="10" key="1">
    <citation type="journal article" date="2016" name="Ticks Tick Borne Dis.">
        <title>De novo assembly and annotation of the salivary gland transcriptome of Rhipicephalus appendiculatus male and female ticks during blood feeding.</title>
        <authorList>
            <person name="de Castro M.H."/>
            <person name="de Klerk D."/>
            <person name="Pienaar R."/>
            <person name="Latif A.A."/>
            <person name="Rees D.J."/>
            <person name="Mans B.J."/>
        </authorList>
    </citation>
    <scope>NUCLEOTIDE SEQUENCE</scope>
    <source>
        <tissue evidence="10">Salivary glands</tissue>
    </source>
</reference>
<dbReference type="Pfam" id="PF05649">
    <property type="entry name" value="Peptidase_M13_N"/>
    <property type="match status" value="1"/>
</dbReference>
<proteinExistence type="inferred from homology"/>